<protein>
    <submittedName>
        <fullName evidence="1">Uncharacterized protein</fullName>
    </submittedName>
</protein>
<keyword evidence="3" id="KW-1185">Reference proteome</keyword>
<proteinExistence type="predicted"/>
<reference evidence="1" key="1">
    <citation type="submission" date="2021-02" db="EMBL/GenBank/DDBJ databases">
        <authorList>
            <person name="Nowell W R."/>
        </authorList>
    </citation>
    <scope>NUCLEOTIDE SEQUENCE</scope>
</reference>
<accession>A0A814XHE9</accession>
<feature type="non-terminal residue" evidence="1">
    <location>
        <position position="1"/>
    </location>
</feature>
<comment type="caution">
    <text evidence="1">The sequence shown here is derived from an EMBL/GenBank/DDBJ whole genome shotgun (WGS) entry which is preliminary data.</text>
</comment>
<name>A0A814XHE9_9BILA</name>
<dbReference type="Proteomes" id="UP000681722">
    <property type="component" value="Unassembled WGS sequence"/>
</dbReference>
<evidence type="ECO:0000313" key="3">
    <source>
        <dbReference type="Proteomes" id="UP000663829"/>
    </source>
</evidence>
<gene>
    <name evidence="1" type="ORF">GPM918_LOCUS24413</name>
    <name evidence="2" type="ORF">SRO942_LOCUS24412</name>
</gene>
<dbReference type="AlphaFoldDB" id="A0A814XHE9"/>
<sequence>LQKLLQPVCLPQQLLQQPHLRLPQLRQAQQLQVNFVSLRSRVRLSTVRN</sequence>
<evidence type="ECO:0000313" key="2">
    <source>
        <dbReference type="EMBL" id="CAF3979009.1"/>
    </source>
</evidence>
<evidence type="ECO:0000313" key="1">
    <source>
        <dbReference type="EMBL" id="CAF1215152.1"/>
    </source>
</evidence>
<dbReference type="EMBL" id="CAJOBC010009086">
    <property type="protein sequence ID" value="CAF3979009.1"/>
    <property type="molecule type" value="Genomic_DNA"/>
</dbReference>
<dbReference type="EMBL" id="CAJNOQ010009085">
    <property type="protein sequence ID" value="CAF1215152.1"/>
    <property type="molecule type" value="Genomic_DNA"/>
</dbReference>
<organism evidence="1 3">
    <name type="scientific">Didymodactylos carnosus</name>
    <dbReference type="NCBI Taxonomy" id="1234261"/>
    <lineage>
        <taxon>Eukaryota</taxon>
        <taxon>Metazoa</taxon>
        <taxon>Spiralia</taxon>
        <taxon>Gnathifera</taxon>
        <taxon>Rotifera</taxon>
        <taxon>Eurotatoria</taxon>
        <taxon>Bdelloidea</taxon>
        <taxon>Philodinida</taxon>
        <taxon>Philodinidae</taxon>
        <taxon>Didymodactylos</taxon>
    </lineage>
</organism>
<dbReference type="Proteomes" id="UP000663829">
    <property type="component" value="Unassembled WGS sequence"/>
</dbReference>